<reference evidence="1" key="1">
    <citation type="submission" date="2020-05" db="EMBL/GenBank/DDBJ databases">
        <title>Large-scale comparative analyses of tick genomes elucidate their genetic diversity and vector capacities.</title>
        <authorList>
            <person name="Jia N."/>
            <person name="Wang J."/>
            <person name="Shi W."/>
            <person name="Du L."/>
            <person name="Sun Y."/>
            <person name="Zhan W."/>
            <person name="Jiang J."/>
            <person name="Wang Q."/>
            <person name="Zhang B."/>
            <person name="Ji P."/>
            <person name="Sakyi L.B."/>
            <person name="Cui X."/>
            <person name="Yuan T."/>
            <person name="Jiang B."/>
            <person name="Yang W."/>
            <person name="Lam T.T.-Y."/>
            <person name="Chang Q."/>
            <person name="Ding S."/>
            <person name="Wang X."/>
            <person name="Zhu J."/>
            <person name="Ruan X."/>
            <person name="Zhao L."/>
            <person name="Wei J."/>
            <person name="Que T."/>
            <person name="Du C."/>
            <person name="Cheng J."/>
            <person name="Dai P."/>
            <person name="Han X."/>
            <person name="Huang E."/>
            <person name="Gao Y."/>
            <person name="Liu J."/>
            <person name="Shao H."/>
            <person name="Ye R."/>
            <person name="Li L."/>
            <person name="Wei W."/>
            <person name="Wang X."/>
            <person name="Wang C."/>
            <person name="Yang T."/>
            <person name="Huo Q."/>
            <person name="Li W."/>
            <person name="Guo W."/>
            <person name="Chen H."/>
            <person name="Zhou L."/>
            <person name="Ni X."/>
            <person name="Tian J."/>
            <person name="Zhou Y."/>
            <person name="Sheng Y."/>
            <person name="Liu T."/>
            <person name="Pan Y."/>
            <person name="Xia L."/>
            <person name="Li J."/>
            <person name="Zhao F."/>
            <person name="Cao W."/>
        </authorList>
    </citation>
    <scope>NUCLEOTIDE SEQUENCE</scope>
    <source>
        <strain evidence="1">Hyas-2018</strain>
    </source>
</reference>
<organism evidence="1 2">
    <name type="scientific">Hyalomma asiaticum</name>
    <name type="common">Tick</name>
    <dbReference type="NCBI Taxonomy" id="266040"/>
    <lineage>
        <taxon>Eukaryota</taxon>
        <taxon>Metazoa</taxon>
        <taxon>Ecdysozoa</taxon>
        <taxon>Arthropoda</taxon>
        <taxon>Chelicerata</taxon>
        <taxon>Arachnida</taxon>
        <taxon>Acari</taxon>
        <taxon>Parasitiformes</taxon>
        <taxon>Ixodida</taxon>
        <taxon>Ixodoidea</taxon>
        <taxon>Ixodidae</taxon>
        <taxon>Hyalomminae</taxon>
        <taxon>Hyalomma</taxon>
    </lineage>
</organism>
<gene>
    <name evidence="1" type="ORF">HPB50_004069</name>
</gene>
<evidence type="ECO:0000313" key="2">
    <source>
        <dbReference type="Proteomes" id="UP000821845"/>
    </source>
</evidence>
<protein>
    <submittedName>
        <fullName evidence="1">Uncharacterized protein</fullName>
    </submittedName>
</protein>
<dbReference type="Proteomes" id="UP000821845">
    <property type="component" value="Chromosome 2"/>
</dbReference>
<dbReference type="EMBL" id="CM023482">
    <property type="protein sequence ID" value="KAH6937798.1"/>
    <property type="molecule type" value="Genomic_DNA"/>
</dbReference>
<accession>A0ACB7SSH5</accession>
<name>A0ACB7SSH5_HYAAI</name>
<proteinExistence type="predicted"/>
<keyword evidence="2" id="KW-1185">Reference proteome</keyword>
<evidence type="ECO:0000313" key="1">
    <source>
        <dbReference type="EMBL" id="KAH6937798.1"/>
    </source>
</evidence>
<comment type="caution">
    <text evidence="1">The sequence shown here is derived from an EMBL/GenBank/DDBJ whole genome shotgun (WGS) entry which is preliminary data.</text>
</comment>
<sequence>MVVSLSYGVVFFGTSIFFLMLLFSILATDNQKGMTLMTHICKTRPIFLLIFLGLFNAELRGLIHVKFERSTAVTMMPATMPPPGPALLQSQKLLAAGNAAAQTDEEPHPGEPVMKLDQRDPAMKAGAATRKSVKICVRAAIATASTTADSSVLAGAEKTPWGA</sequence>